<dbReference type="PROSITE" id="PS50297">
    <property type="entry name" value="ANK_REP_REGION"/>
    <property type="match status" value="2"/>
</dbReference>
<dbReference type="InterPro" id="IPR036770">
    <property type="entry name" value="Ankyrin_rpt-contain_sf"/>
</dbReference>
<evidence type="ECO:0000313" key="7">
    <source>
        <dbReference type="Proteomes" id="UP000481153"/>
    </source>
</evidence>
<feature type="repeat" description="ANK" evidence="3">
    <location>
        <begin position="1545"/>
        <end position="1570"/>
    </location>
</feature>
<sequence>MTGADAAVDDKPQSSADGDGDCRSTPPPLSKATKAAWKRTLKQLKLKDVGKKVEAIHYCATDSRFFREGGAIALLMALLTRAKQHEVLSQALVMFSRLVASESDPADSVANALFILEEGLNPATPWNGAEYFLAIVSMAVDDSMKTTAMAIFTKLVEACYALPPSHPNRSELVASVISRGEPIAQCSLAIASPNIALQYSGLNAVVVFSTGHPDPRDVVSRLECLDKIVAFVLHDDARFSHVALQLVEFVSRFGTSSMTATMLDVRAVDVGQTSSVHANAPATLTTKLQMLVAAAAPADSADIPESVFDAMELTARILTRLHVNMPSEDDNLLLAGVSHLVAALATASIKQKIRAATASVLLSCLGRLMERFERCKTHVKQLAIMTTLVHYLVMDETTNLTPRAVVAADATDNKGKAAKGGGGKPGKDKKESPAKETASVPPTPASPDVPGDLDPTLADAMAKDAALAAEKAAAIFLQVRHAAEKILHLCAIVDSSGAVDARIFGASVDGDPWMQYDVFQTIFGAADPSTILRGVRFMALAAQHSNNCGRIGIAGAQSLVGILSDQTKQQLFQDGVRRELDAAARQSYAALVAYIADALSKVSAGSQEICELCGDEALSPVTALVDFVVENSTAGTMDVVNPLNHTWGCPDATIVELAFPKLTYKPQVLAAETLAILARTVLDFAAARGDDPSTPPLTDRGRGKDKKAKEAMVLVGERVAQQIAKYSLKLLDLLATLSDLDLHAAVLLILESIPYLPNGRKTLLRQAQEQIVADRSPPHTDATAAINAMDVIPPEGLAVGEWPYRSPIPDMLQAHARLLQPVLHVFHRPDSLLRDIVIALRLLRSLFVDDKAPQDEYSLDVFANVAVCTGVVVVLTSLLDVVRLQDDLSRDVNQVEELQALVRQLLQHLARLGRLRESTVVPKLEAFIADEEDTSDSAKSIASRWIELLSAPHDFARFGYIGHSALLVAIDIGDTEVANLLMETGVSAATAVDSSGNSSLTKALSTGSQDMISCVLHGGANVEAMNLHDDSVLKFCLISTDSIRSSSVESAMTTLRHAKNAAASDVFAAALVTDSLIRETSPMELLQMCLERGSDPNVSDADGSFPLHWVLSKTHVRTHVRGCRVCLSFDSTRLGSADVVALAKLLLDHHANVNVANKLGQTPLHVAVLNGHGAAARVLLDHGAHPFMVDQYGCLPLHYLCGGSCGDATMPLIDAMLGVSTKFQLTASEHVDLRKGKTRAEKTLVDLDAILDAGLASVIAPKTLTTRPSSPLALLTHTSSSGLFPFHYACGAKEPQLDFAETNIDTAPTRLAVLQHLVKAYRVDLGQPTTHRLNALHFAAKFDRDGSNGALLGFLLEQQCPLDAVHDPKPISVPRMLPPMTRVRYHGEDGHEIASISTVSSAGSYDIITQASGQLVSDVPRSALTCVASKDDGLALAAEFAFAPVHYAVLHSDNATWQLLHAGAAVIPEGSDVPLLALSCAAQRSLDVIEYLAPRLASQANVRVELTEELSGTALHFAVSLGNIDVARILLDSAQATIKVKRPSDGYTPMHIACERGMKEMVLFLAARNAFNECSGGNDTSPLLLLVAKRHKQILEALMEVKLLSDSQMEDVAAFVHERAQIDGGNEWDEWSQWIKSVFPLQEEPQEPNQDDVHDTEERMKCREEEEALPTHAIEPEVFIT</sequence>
<feature type="compositionally biased region" description="Basic and acidic residues" evidence="5">
    <location>
        <begin position="425"/>
        <end position="434"/>
    </location>
</feature>
<protein>
    <recommendedName>
        <fullName evidence="8">Ankyrin repeat protein</fullName>
    </recommendedName>
</protein>
<dbReference type="Gene3D" id="1.25.40.20">
    <property type="entry name" value="Ankyrin repeat-containing domain"/>
    <property type="match status" value="3"/>
</dbReference>
<evidence type="ECO:0000256" key="3">
    <source>
        <dbReference type="PROSITE-ProRule" id="PRU00023"/>
    </source>
</evidence>
<dbReference type="PANTHER" id="PTHR24198:SF165">
    <property type="entry name" value="ANKYRIN REPEAT-CONTAINING PROTEIN-RELATED"/>
    <property type="match status" value="1"/>
</dbReference>
<organism evidence="6 7">
    <name type="scientific">Aphanomyces euteiches</name>
    <dbReference type="NCBI Taxonomy" id="100861"/>
    <lineage>
        <taxon>Eukaryota</taxon>
        <taxon>Sar</taxon>
        <taxon>Stramenopiles</taxon>
        <taxon>Oomycota</taxon>
        <taxon>Saprolegniomycetes</taxon>
        <taxon>Saprolegniales</taxon>
        <taxon>Verrucalvaceae</taxon>
        <taxon>Aphanomyces</taxon>
    </lineage>
</organism>
<dbReference type="SUPFAM" id="SSF48403">
    <property type="entry name" value="Ankyrin repeat"/>
    <property type="match status" value="1"/>
</dbReference>
<dbReference type="Pfam" id="PF13857">
    <property type="entry name" value="Ank_5"/>
    <property type="match status" value="1"/>
</dbReference>
<evidence type="ECO:0000256" key="2">
    <source>
        <dbReference type="ARBA" id="ARBA00023043"/>
    </source>
</evidence>
<dbReference type="EMBL" id="VJMJ01000048">
    <property type="protein sequence ID" value="KAF0740637.1"/>
    <property type="molecule type" value="Genomic_DNA"/>
</dbReference>
<evidence type="ECO:0000256" key="5">
    <source>
        <dbReference type="SAM" id="MobiDB-lite"/>
    </source>
</evidence>
<keyword evidence="4" id="KW-0175">Coiled coil</keyword>
<evidence type="ECO:0000256" key="4">
    <source>
        <dbReference type="SAM" id="Coils"/>
    </source>
</evidence>
<dbReference type="VEuPathDB" id="FungiDB:AeMF1_009213"/>
<feature type="region of interest" description="Disordered" evidence="5">
    <location>
        <begin position="412"/>
        <end position="455"/>
    </location>
</feature>
<evidence type="ECO:0008006" key="8">
    <source>
        <dbReference type="Google" id="ProtNLM"/>
    </source>
</evidence>
<proteinExistence type="predicted"/>
<keyword evidence="2 3" id="KW-0040">ANK repeat</keyword>
<comment type="caution">
    <text evidence="6">The sequence shown here is derived from an EMBL/GenBank/DDBJ whole genome shotgun (WGS) entry which is preliminary data.</text>
</comment>
<dbReference type="SMART" id="SM00248">
    <property type="entry name" value="ANK"/>
    <property type="match status" value="8"/>
</dbReference>
<dbReference type="Proteomes" id="UP000481153">
    <property type="component" value="Unassembled WGS sequence"/>
</dbReference>
<accession>A0A6G0XK84</accession>
<reference evidence="6 7" key="1">
    <citation type="submission" date="2019-07" db="EMBL/GenBank/DDBJ databases">
        <title>Genomics analysis of Aphanomyces spp. identifies a new class of oomycete effector associated with host adaptation.</title>
        <authorList>
            <person name="Gaulin E."/>
        </authorList>
    </citation>
    <scope>NUCLEOTIDE SEQUENCE [LARGE SCALE GENOMIC DNA]</scope>
    <source>
        <strain evidence="6 7">ATCC 201684</strain>
    </source>
</reference>
<evidence type="ECO:0000256" key="1">
    <source>
        <dbReference type="ARBA" id="ARBA00022737"/>
    </source>
</evidence>
<keyword evidence="7" id="KW-1185">Reference proteome</keyword>
<gene>
    <name evidence="6" type="ORF">Ae201684_004012</name>
</gene>
<feature type="repeat" description="ANK" evidence="3">
    <location>
        <begin position="1159"/>
        <end position="1191"/>
    </location>
</feature>
<evidence type="ECO:0000313" key="6">
    <source>
        <dbReference type="EMBL" id="KAF0740637.1"/>
    </source>
</evidence>
<feature type="coiled-coil region" evidence="4">
    <location>
        <begin position="881"/>
        <end position="915"/>
    </location>
</feature>
<dbReference type="PANTHER" id="PTHR24198">
    <property type="entry name" value="ANKYRIN REPEAT AND PROTEIN KINASE DOMAIN-CONTAINING PROTEIN"/>
    <property type="match status" value="1"/>
</dbReference>
<keyword evidence="1" id="KW-0677">Repeat</keyword>
<dbReference type="PROSITE" id="PS50088">
    <property type="entry name" value="ANK_REPEAT"/>
    <property type="match status" value="2"/>
</dbReference>
<feature type="region of interest" description="Disordered" evidence="5">
    <location>
        <begin position="1"/>
        <end position="33"/>
    </location>
</feature>
<dbReference type="Pfam" id="PF13637">
    <property type="entry name" value="Ank_4"/>
    <property type="match status" value="1"/>
</dbReference>
<dbReference type="InterPro" id="IPR002110">
    <property type="entry name" value="Ankyrin_rpt"/>
</dbReference>
<name>A0A6G0XK84_9STRA</name>